<keyword evidence="2" id="KW-0812">Transmembrane</keyword>
<dbReference type="Gramene" id="Pp3c21_11080V3.1">
    <property type="protein sequence ID" value="PAC:32915701.CDS.1"/>
    <property type="gene ID" value="Pp3c21_11080"/>
</dbReference>
<name>A9TI38_PHYPA</name>
<feature type="compositionally biased region" description="Low complexity" evidence="1">
    <location>
        <begin position="123"/>
        <end position="141"/>
    </location>
</feature>
<dbReference type="PaxDb" id="3218-PP1S235_108V6.1"/>
<dbReference type="AlphaFoldDB" id="A9TI38"/>
<feature type="region of interest" description="Disordered" evidence="1">
    <location>
        <begin position="71"/>
        <end position="98"/>
    </location>
</feature>
<sequence>MMKLDDSRNARLLDPSTQYASLETSMQMFELVLPLFRRLKSWSRFYAISACIALISVAAIVSGITVRGGRNPSKDHHVLRDHRKLSPGPSPVQNSDIGDGWTTSFHAPAVETLSKPVSSALRSPESSPTPSSSLYLSSSPLPVEPAPQQRLDSSMSGQIYDRSRYKIICNKTM</sequence>
<evidence type="ECO:0000313" key="4">
    <source>
        <dbReference type="EnsemblPlants" id="PAC:32915701.CDS.1"/>
    </source>
</evidence>
<dbReference type="Proteomes" id="UP000006727">
    <property type="component" value="Chromosome 21"/>
</dbReference>
<evidence type="ECO:0000313" key="5">
    <source>
        <dbReference type="Proteomes" id="UP000006727"/>
    </source>
</evidence>
<dbReference type="InParanoid" id="A9TI38"/>
<dbReference type="EnsemblPlants" id="Pp3c21_11080V3.1">
    <property type="protein sequence ID" value="PAC:32915701.CDS.1"/>
    <property type="gene ID" value="Pp3c21_11080"/>
</dbReference>
<reference evidence="3 5" key="2">
    <citation type="journal article" date="2018" name="Plant J.">
        <title>The Physcomitrella patens chromosome-scale assembly reveals moss genome structure and evolution.</title>
        <authorList>
            <person name="Lang D."/>
            <person name="Ullrich K.K."/>
            <person name="Murat F."/>
            <person name="Fuchs J."/>
            <person name="Jenkins J."/>
            <person name="Haas F.B."/>
            <person name="Piednoel M."/>
            <person name="Gundlach H."/>
            <person name="Van Bel M."/>
            <person name="Meyberg R."/>
            <person name="Vives C."/>
            <person name="Morata J."/>
            <person name="Symeonidi A."/>
            <person name="Hiss M."/>
            <person name="Muchero W."/>
            <person name="Kamisugi Y."/>
            <person name="Saleh O."/>
            <person name="Blanc G."/>
            <person name="Decker E.L."/>
            <person name="van Gessel N."/>
            <person name="Grimwood J."/>
            <person name="Hayes R.D."/>
            <person name="Graham S.W."/>
            <person name="Gunter L.E."/>
            <person name="McDaniel S.F."/>
            <person name="Hoernstein S.N.W."/>
            <person name="Larsson A."/>
            <person name="Li F.W."/>
            <person name="Perroud P.F."/>
            <person name="Phillips J."/>
            <person name="Ranjan P."/>
            <person name="Rokshar D.S."/>
            <person name="Rothfels C.J."/>
            <person name="Schneider L."/>
            <person name="Shu S."/>
            <person name="Stevenson D.W."/>
            <person name="Thummler F."/>
            <person name="Tillich M."/>
            <person name="Villarreal Aguilar J.C."/>
            <person name="Widiez T."/>
            <person name="Wong G.K."/>
            <person name="Wymore A."/>
            <person name="Zhang Y."/>
            <person name="Zimmer A.D."/>
            <person name="Quatrano R.S."/>
            <person name="Mayer K.F.X."/>
            <person name="Goodstein D."/>
            <person name="Casacuberta J.M."/>
            <person name="Vandepoele K."/>
            <person name="Reski R."/>
            <person name="Cuming A.C."/>
            <person name="Tuskan G.A."/>
            <person name="Maumus F."/>
            <person name="Salse J."/>
            <person name="Schmutz J."/>
            <person name="Rensing S.A."/>
        </authorList>
    </citation>
    <scope>NUCLEOTIDE SEQUENCE [LARGE SCALE GENOMIC DNA]</scope>
    <source>
        <strain evidence="4 5">cv. Gransden 2004</strain>
    </source>
</reference>
<reference evidence="3 5" key="1">
    <citation type="journal article" date="2008" name="Science">
        <title>The Physcomitrella genome reveals evolutionary insights into the conquest of land by plants.</title>
        <authorList>
            <person name="Rensing S."/>
            <person name="Lang D."/>
            <person name="Zimmer A."/>
            <person name="Terry A."/>
            <person name="Salamov A."/>
            <person name="Shapiro H."/>
            <person name="Nishiyama T."/>
            <person name="Perroud P.-F."/>
            <person name="Lindquist E."/>
            <person name="Kamisugi Y."/>
            <person name="Tanahashi T."/>
            <person name="Sakakibara K."/>
            <person name="Fujita T."/>
            <person name="Oishi K."/>
            <person name="Shin-I T."/>
            <person name="Kuroki Y."/>
            <person name="Toyoda A."/>
            <person name="Suzuki Y."/>
            <person name="Hashimoto A."/>
            <person name="Yamaguchi K."/>
            <person name="Sugano A."/>
            <person name="Kohara Y."/>
            <person name="Fujiyama A."/>
            <person name="Anterola A."/>
            <person name="Aoki S."/>
            <person name="Ashton N."/>
            <person name="Barbazuk W.B."/>
            <person name="Barker E."/>
            <person name="Bennetzen J."/>
            <person name="Bezanilla M."/>
            <person name="Blankenship R."/>
            <person name="Cho S.H."/>
            <person name="Dutcher S."/>
            <person name="Estelle M."/>
            <person name="Fawcett J.A."/>
            <person name="Gundlach H."/>
            <person name="Hanada K."/>
            <person name="Heyl A."/>
            <person name="Hicks K.A."/>
            <person name="Hugh J."/>
            <person name="Lohr M."/>
            <person name="Mayer K."/>
            <person name="Melkozernov A."/>
            <person name="Murata T."/>
            <person name="Nelson D."/>
            <person name="Pils B."/>
            <person name="Prigge M."/>
            <person name="Reiss B."/>
            <person name="Renner T."/>
            <person name="Rombauts S."/>
            <person name="Rushton P."/>
            <person name="Sanderfoot A."/>
            <person name="Schween G."/>
            <person name="Shiu S.-H."/>
            <person name="Stueber K."/>
            <person name="Theodoulou F.L."/>
            <person name="Tu H."/>
            <person name="Van de Peer Y."/>
            <person name="Verrier P.J."/>
            <person name="Waters E."/>
            <person name="Wood A."/>
            <person name="Yang L."/>
            <person name="Cove D."/>
            <person name="Cuming A."/>
            <person name="Hasebe M."/>
            <person name="Lucas S."/>
            <person name="Mishler D.B."/>
            <person name="Reski R."/>
            <person name="Grigoriev I."/>
            <person name="Quatrano R.S."/>
            <person name="Boore J.L."/>
        </authorList>
    </citation>
    <scope>NUCLEOTIDE SEQUENCE [LARGE SCALE GENOMIC DNA]</scope>
    <source>
        <strain evidence="4 5">cv. Gransden 2004</strain>
    </source>
</reference>
<feature type="transmembrane region" description="Helical" evidence="2">
    <location>
        <begin position="45"/>
        <end position="66"/>
    </location>
</feature>
<dbReference type="EMBL" id="ABEU02000021">
    <property type="protein sequence ID" value="PNR31908.1"/>
    <property type="molecule type" value="Genomic_DNA"/>
</dbReference>
<keyword evidence="5" id="KW-1185">Reference proteome</keyword>
<organism evidence="3">
    <name type="scientific">Physcomitrium patens</name>
    <name type="common">Spreading-leaved earth moss</name>
    <name type="synonym">Physcomitrella patens</name>
    <dbReference type="NCBI Taxonomy" id="3218"/>
    <lineage>
        <taxon>Eukaryota</taxon>
        <taxon>Viridiplantae</taxon>
        <taxon>Streptophyta</taxon>
        <taxon>Embryophyta</taxon>
        <taxon>Bryophyta</taxon>
        <taxon>Bryophytina</taxon>
        <taxon>Bryopsida</taxon>
        <taxon>Funariidae</taxon>
        <taxon>Funariales</taxon>
        <taxon>Funariaceae</taxon>
        <taxon>Physcomitrium</taxon>
    </lineage>
</organism>
<evidence type="ECO:0000256" key="2">
    <source>
        <dbReference type="SAM" id="Phobius"/>
    </source>
</evidence>
<proteinExistence type="predicted"/>
<keyword evidence="2" id="KW-0472">Membrane</keyword>
<evidence type="ECO:0000313" key="3">
    <source>
        <dbReference type="EMBL" id="PNR31908.1"/>
    </source>
</evidence>
<dbReference type="HOGENOM" id="CLU_1550131_0_0_1"/>
<gene>
    <name evidence="3" type="ORF">PHYPA_026031</name>
</gene>
<evidence type="ECO:0000256" key="1">
    <source>
        <dbReference type="SAM" id="MobiDB-lite"/>
    </source>
</evidence>
<accession>A9TI38</accession>
<feature type="region of interest" description="Disordered" evidence="1">
    <location>
        <begin position="116"/>
        <end position="155"/>
    </location>
</feature>
<keyword evidence="2" id="KW-1133">Transmembrane helix</keyword>
<protein>
    <submittedName>
        <fullName evidence="3 4">Uncharacterized protein</fullName>
    </submittedName>
</protein>
<reference evidence="4" key="3">
    <citation type="submission" date="2020-12" db="UniProtKB">
        <authorList>
            <consortium name="EnsemblPlants"/>
        </authorList>
    </citation>
    <scope>IDENTIFICATION</scope>
</reference>